<comment type="similarity">
    <text evidence="2">Belongs to the RecN family.</text>
</comment>
<evidence type="ECO:0000313" key="10">
    <source>
        <dbReference type="EMBL" id="RWX52246.1"/>
    </source>
</evidence>
<organism evidence="10 11">
    <name type="scientific">Candidatus Electrothrix marina</name>
    <dbReference type="NCBI Taxonomy" id="1859130"/>
    <lineage>
        <taxon>Bacteria</taxon>
        <taxon>Pseudomonadati</taxon>
        <taxon>Thermodesulfobacteriota</taxon>
        <taxon>Desulfobulbia</taxon>
        <taxon>Desulfobulbales</taxon>
        <taxon>Desulfobulbaceae</taxon>
        <taxon>Candidatus Electrothrix</taxon>
    </lineage>
</organism>
<dbReference type="SUPFAM" id="SSF52540">
    <property type="entry name" value="P-loop containing nucleoside triphosphate hydrolases"/>
    <property type="match status" value="1"/>
</dbReference>
<gene>
    <name evidence="10" type="ORF">VU01_10251</name>
</gene>
<comment type="function">
    <text evidence="1">May be involved in recombinational repair of damaged DNA.</text>
</comment>
<evidence type="ECO:0000259" key="9">
    <source>
        <dbReference type="Pfam" id="PF13476"/>
    </source>
</evidence>
<dbReference type="PANTHER" id="PTHR11059">
    <property type="entry name" value="DNA REPAIR PROTEIN RECN"/>
    <property type="match status" value="1"/>
</dbReference>
<evidence type="ECO:0000256" key="1">
    <source>
        <dbReference type="ARBA" id="ARBA00003618"/>
    </source>
</evidence>
<keyword evidence="5" id="KW-0227">DNA damage</keyword>
<protein>
    <recommendedName>
        <fullName evidence="3">DNA repair protein RecN</fullName>
    </recommendedName>
    <alternativeName>
        <fullName evidence="8">Recombination protein N</fullName>
    </alternativeName>
</protein>
<dbReference type="GO" id="GO:0006302">
    <property type="term" value="P:double-strand break repair"/>
    <property type="evidence" value="ECO:0007669"/>
    <property type="project" value="InterPro"/>
</dbReference>
<keyword evidence="6" id="KW-0067">ATP-binding</keyword>
<dbReference type="InterPro" id="IPR038729">
    <property type="entry name" value="Rad50/SbcC_AAA"/>
</dbReference>
<proteinExistence type="inferred from homology"/>
<dbReference type="GO" id="GO:0009432">
    <property type="term" value="P:SOS response"/>
    <property type="evidence" value="ECO:0007669"/>
    <property type="project" value="TreeGrafter"/>
</dbReference>
<evidence type="ECO:0000256" key="4">
    <source>
        <dbReference type="ARBA" id="ARBA00022741"/>
    </source>
</evidence>
<dbReference type="InterPro" id="IPR004604">
    <property type="entry name" value="DNA_recomb/repair_RecN"/>
</dbReference>
<accession>A0A444JGM1</accession>
<evidence type="ECO:0000256" key="8">
    <source>
        <dbReference type="ARBA" id="ARBA00033408"/>
    </source>
</evidence>
<dbReference type="EMBL" id="MTKS01000025">
    <property type="protein sequence ID" value="RWX52246.1"/>
    <property type="molecule type" value="Genomic_DNA"/>
</dbReference>
<dbReference type="GO" id="GO:0006310">
    <property type="term" value="P:DNA recombination"/>
    <property type="evidence" value="ECO:0007669"/>
    <property type="project" value="InterPro"/>
</dbReference>
<evidence type="ECO:0000256" key="5">
    <source>
        <dbReference type="ARBA" id="ARBA00022763"/>
    </source>
</evidence>
<sequence>MLQELRVNNLALINRLDLDFSETGTGLIAFTGETGAGKSIILQAVHLLTGGRASASWVRNDCDQAVIEAQFGISGREDILSLLHEHGLDNEEDCILRRIVSSKGRSRIFINDRLATTKLAHALADSLVNIASQHDQQLLLK</sequence>
<evidence type="ECO:0000256" key="7">
    <source>
        <dbReference type="ARBA" id="ARBA00023204"/>
    </source>
</evidence>
<dbReference type="AlphaFoldDB" id="A0A444JGM1"/>
<comment type="caution">
    <text evidence="10">The sequence shown here is derived from an EMBL/GenBank/DDBJ whole genome shotgun (WGS) entry which is preliminary data.</text>
</comment>
<evidence type="ECO:0000256" key="2">
    <source>
        <dbReference type="ARBA" id="ARBA00009441"/>
    </source>
</evidence>
<dbReference type="Gene3D" id="3.40.50.300">
    <property type="entry name" value="P-loop containing nucleotide triphosphate hydrolases"/>
    <property type="match status" value="1"/>
</dbReference>
<dbReference type="CDD" id="cd03241">
    <property type="entry name" value="ABC_RecN"/>
    <property type="match status" value="1"/>
</dbReference>
<keyword evidence="7" id="KW-0234">DNA repair</keyword>
<dbReference type="GO" id="GO:0005524">
    <property type="term" value="F:ATP binding"/>
    <property type="evidence" value="ECO:0007669"/>
    <property type="project" value="UniProtKB-KW"/>
</dbReference>
<dbReference type="GO" id="GO:0043590">
    <property type="term" value="C:bacterial nucleoid"/>
    <property type="evidence" value="ECO:0007669"/>
    <property type="project" value="TreeGrafter"/>
</dbReference>
<dbReference type="PANTHER" id="PTHR11059:SF0">
    <property type="entry name" value="DNA REPAIR PROTEIN RECN"/>
    <property type="match status" value="1"/>
</dbReference>
<evidence type="ECO:0000256" key="6">
    <source>
        <dbReference type="ARBA" id="ARBA00022840"/>
    </source>
</evidence>
<dbReference type="Proteomes" id="UP000288892">
    <property type="component" value="Unassembled WGS sequence"/>
</dbReference>
<dbReference type="InterPro" id="IPR027417">
    <property type="entry name" value="P-loop_NTPase"/>
</dbReference>
<evidence type="ECO:0000313" key="11">
    <source>
        <dbReference type="Proteomes" id="UP000288892"/>
    </source>
</evidence>
<dbReference type="Pfam" id="PF13476">
    <property type="entry name" value="AAA_23"/>
    <property type="match status" value="1"/>
</dbReference>
<keyword evidence="11" id="KW-1185">Reference proteome</keyword>
<feature type="domain" description="Rad50/SbcC-type AAA" evidence="9">
    <location>
        <begin position="5"/>
        <end position="90"/>
    </location>
</feature>
<evidence type="ECO:0000256" key="3">
    <source>
        <dbReference type="ARBA" id="ARBA00021315"/>
    </source>
</evidence>
<dbReference type="GO" id="GO:0016887">
    <property type="term" value="F:ATP hydrolysis activity"/>
    <property type="evidence" value="ECO:0007669"/>
    <property type="project" value="InterPro"/>
</dbReference>
<keyword evidence="4" id="KW-0547">Nucleotide-binding</keyword>
<reference evidence="10 11" key="1">
    <citation type="submission" date="2017-01" db="EMBL/GenBank/DDBJ databases">
        <title>The cable genome- insights into the physiology and evolution of filamentous bacteria capable of sulfide oxidation via long distance electron transfer.</title>
        <authorList>
            <person name="Schreiber L."/>
            <person name="Bjerg J.T."/>
            <person name="Boggild A."/>
            <person name="Van De Vossenberg J."/>
            <person name="Meysman F."/>
            <person name="Nielsen L.P."/>
            <person name="Schramm A."/>
            <person name="Kjeldsen K.U."/>
        </authorList>
    </citation>
    <scope>NUCLEOTIDE SEQUENCE [LARGE SCALE GENOMIC DNA]</scope>
    <source>
        <strain evidence="10">A5</strain>
    </source>
</reference>
<name>A0A444JGM1_9BACT</name>
<feature type="non-terminal residue" evidence="10">
    <location>
        <position position="141"/>
    </location>
</feature>